<gene>
    <name evidence="9" type="ORF">GW7_04036</name>
</gene>
<evidence type="ECO:0000259" key="8">
    <source>
        <dbReference type="PROSITE" id="PS50905"/>
    </source>
</evidence>
<evidence type="ECO:0000313" key="9">
    <source>
        <dbReference type="EMBL" id="EHB05974.1"/>
    </source>
</evidence>
<dbReference type="GO" id="GO:0008199">
    <property type="term" value="F:ferric iron binding"/>
    <property type="evidence" value="ECO:0007669"/>
    <property type="project" value="InterPro"/>
</dbReference>
<dbReference type="OMA" id="WANTDCH"/>
<name>G5B9L3_HETGA</name>
<evidence type="ECO:0000256" key="2">
    <source>
        <dbReference type="ARBA" id="ARBA00022434"/>
    </source>
</evidence>
<dbReference type="InterPro" id="IPR009040">
    <property type="entry name" value="Ferritin-like_diiron"/>
</dbReference>
<organism evidence="9 10">
    <name type="scientific">Heterocephalus glaber</name>
    <name type="common">Naked mole rat</name>
    <dbReference type="NCBI Taxonomy" id="10181"/>
    <lineage>
        <taxon>Eukaryota</taxon>
        <taxon>Metazoa</taxon>
        <taxon>Chordata</taxon>
        <taxon>Craniata</taxon>
        <taxon>Vertebrata</taxon>
        <taxon>Euteleostomi</taxon>
        <taxon>Mammalia</taxon>
        <taxon>Eutheria</taxon>
        <taxon>Euarchontoglires</taxon>
        <taxon>Glires</taxon>
        <taxon>Rodentia</taxon>
        <taxon>Hystricomorpha</taxon>
        <taxon>Bathyergidae</taxon>
        <taxon>Heterocephalus</taxon>
    </lineage>
</organism>
<dbReference type="GO" id="GO:0044754">
    <property type="term" value="C:autolysosome"/>
    <property type="evidence" value="ECO:0007669"/>
    <property type="project" value="UniProtKB-SubCell"/>
</dbReference>
<dbReference type="Bgee" id="ENSHGLG00000020377">
    <property type="expression patterns" value="Expressed in testis and 1 other cell type or tissue"/>
</dbReference>
<protein>
    <recommendedName>
        <fullName evidence="7">Ferritin</fullName>
    </recommendedName>
</protein>
<comment type="function">
    <text evidence="7">Stores iron in a soluble, non-toxic, readily available form. Important for iron homeostasis. Iron is taken up in the ferrous form and deposited as ferric hydroxides after oxidation.</text>
</comment>
<evidence type="ECO:0000256" key="4">
    <source>
        <dbReference type="ARBA" id="ARBA00023004"/>
    </source>
</evidence>
<evidence type="ECO:0000256" key="6">
    <source>
        <dbReference type="PIRSR" id="PIRSR601519-1"/>
    </source>
</evidence>
<dbReference type="GO" id="GO:0006826">
    <property type="term" value="P:iron ion transport"/>
    <property type="evidence" value="ECO:0007669"/>
    <property type="project" value="InterPro"/>
</dbReference>
<comment type="subcellular location">
    <subcellularLocation>
        <location evidence="5">Autolysosome</location>
    </subcellularLocation>
</comment>
<dbReference type="Gene3D" id="1.20.1260.10">
    <property type="match status" value="1"/>
</dbReference>
<feature type="domain" description="Ferritin-like diiron" evidence="8">
    <location>
        <begin position="7"/>
        <end position="155"/>
    </location>
</feature>
<feature type="binding site" evidence="6">
    <location>
        <position position="103"/>
    </location>
    <ligand>
        <name>Fe cation</name>
        <dbReference type="ChEBI" id="CHEBI:24875"/>
        <label>1</label>
    </ligand>
</feature>
<keyword evidence="4 6" id="KW-0408">Iron</keyword>
<keyword evidence="2 7" id="KW-0409">Iron storage</keyword>
<dbReference type="PANTHER" id="PTHR11431">
    <property type="entry name" value="FERRITIN"/>
    <property type="match status" value="1"/>
</dbReference>
<dbReference type="STRING" id="10181.G5B9L3"/>
<evidence type="ECO:0000256" key="7">
    <source>
        <dbReference type="RuleBase" id="RU361145"/>
    </source>
</evidence>
<dbReference type="EMBL" id="JH169122">
    <property type="protein sequence ID" value="EHB05974.1"/>
    <property type="molecule type" value="Genomic_DNA"/>
</dbReference>
<accession>G5B9L3</accession>
<dbReference type="Proteomes" id="UP000006813">
    <property type="component" value="Unassembled WGS sequence"/>
</dbReference>
<comment type="similarity">
    <text evidence="1 7">Belongs to the ferritin family.</text>
</comment>
<dbReference type="InterPro" id="IPR001519">
    <property type="entry name" value="Ferritin"/>
</dbReference>
<dbReference type="InParanoid" id="G5B9L3"/>
<dbReference type="InterPro" id="IPR009078">
    <property type="entry name" value="Ferritin-like_SF"/>
</dbReference>
<keyword evidence="3 6" id="KW-0479">Metal-binding</keyword>
<evidence type="ECO:0000256" key="1">
    <source>
        <dbReference type="ARBA" id="ARBA00007513"/>
    </source>
</evidence>
<dbReference type="InterPro" id="IPR008331">
    <property type="entry name" value="Ferritin_DPS_dom"/>
</dbReference>
<evidence type="ECO:0000256" key="5">
    <source>
        <dbReference type="ARBA" id="ARBA00044942"/>
    </source>
</evidence>
<dbReference type="SUPFAM" id="SSF47240">
    <property type="entry name" value="Ferritin-like"/>
    <property type="match status" value="1"/>
</dbReference>
<reference evidence="9 10" key="1">
    <citation type="journal article" date="2011" name="Nature">
        <title>Genome sequencing reveals insights into physiology and longevity of the naked mole rat.</title>
        <authorList>
            <person name="Kim E.B."/>
            <person name="Fang X."/>
            <person name="Fushan A.A."/>
            <person name="Huang Z."/>
            <person name="Lobanov A.V."/>
            <person name="Han L."/>
            <person name="Marino S.M."/>
            <person name="Sun X."/>
            <person name="Turanov A.A."/>
            <person name="Yang P."/>
            <person name="Yim S.H."/>
            <person name="Zhao X."/>
            <person name="Kasaikina M.V."/>
            <person name="Stoletzki N."/>
            <person name="Peng C."/>
            <person name="Polak P."/>
            <person name="Xiong Z."/>
            <person name="Kiezun A."/>
            <person name="Zhu Y."/>
            <person name="Chen Y."/>
            <person name="Kryukov G.V."/>
            <person name="Zhang Q."/>
            <person name="Peshkin L."/>
            <person name="Yang L."/>
            <person name="Bronson R.T."/>
            <person name="Buffenstein R."/>
            <person name="Wang B."/>
            <person name="Han C."/>
            <person name="Li Q."/>
            <person name="Chen L."/>
            <person name="Zhao W."/>
            <person name="Sunyaev S.R."/>
            <person name="Park T.J."/>
            <person name="Zhang G."/>
            <person name="Wang J."/>
            <person name="Gladyshev V.N."/>
        </authorList>
    </citation>
    <scope>NUCLEOTIDE SEQUENCE [LARGE SCALE GENOMIC DNA]</scope>
</reference>
<dbReference type="GO" id="GO:0006879">
    <property type="term" value="P:intracellular iron ion homeostasis"/>
    <property type="evidence" value="ECO:0007669"/>
    <property type="project" value="UniProtKB-KW"/>
</dbReference>
<sequence length="173" mass="19806">MNAHGTQNYFTQVEAALDCLIDMHLQACHIYSSVGFYFVDGLGGQKDVGYFFHELAEKKSEGAHHLLMRTHLRRCFLRQCRQRVPQAEWSSSLHAIETALALEKNINQALLDLNALGWAHADHHLCEFLVYHFLEEEVKIIQKMDDCLTNLHRLASPEAVLSESFGKLSLKRN</sequence>
<dbReference type="PANTHER" id="PTHR11431:SF47">
    <property type="entry name" value="FERRITIN LIGHT CHAIN"/>
    <property type="match status" value="1"/>
</dbReference>
<dbReference type="GO" id="GO:0008198">
    <property type="term" value="F:ferrous iron binding"/>
    <property type="evidence" value="ECO:0007669"/>
    <property type="project" value="TreeGrafter"/>
</dbReference>
<dbReference type="AlphaFoldDB" id="G5B9L3"/>
<evidence type="ECO:0000313" key="10">
    <source>
        <dbReference type="Proteomes" id="UP000006813"/>
    </source>
</evidence>
<proteinExistence type="inferred from homology"/>
<dbReference type="InterPro" id="IPR012347">
    <property type="entry name" value="Ferritin-like"/>
</dbReference>
<evidence type="ECO:0000256" key="3">
    <source>
        <dbReference type="ARBA" id="ARBA00022723"/>
    </source>
</evidence>
<dbReference type="Pfam" id="PF00210">
    <property type="entry name" value="Ferritin"/>
    <property type="match status" value="1"/>
</dbReference>
<dbReference type="PROSITE" id="PS50905">
    <property type="entry name" value="FERRITIN_LIKE"/>
    <property type="match status" value="1"/>
</dbReference>